<evidence type="ECO:0000313" key="2">
    <source>
        <dbReference type="Proteomes" id="UP000823936"/>
    </source>
</evidence>
<accession>A0A9D1TPC3</accession>
<name>A0A9D1TPC3_9SPIO</name>
<proteinExistence type="predicted"/>
<evidence type="ECO:0000313" key="1">
    <source>
        <dbReference type="EMBL" id="HIV99285.1"/>
    </source>
</evidence>
<organism evidence="1 2">
    <name type="scientific">Candidatus Ornithospirochaeta avicola</name>
    <dbReference type="NCBI Taxonomy" id="2840896"/>
    <lineage>
        <taxon>Bacteria</taxon>
        <taxon>Pseudomonadati</taxon>
        <taxon>Spirochaetota</taxon>
        <taxon>Spirochaetia</taxon>
        <taxon>Spirochaetales</taxon>
        <taxon>Spirochaetaceae</taxon>
        <taxon>Spirochaetaceae incertae sedis</taxon>
        <taxon>Candidatus Ornithospirochaeta</taxon>
    </lineage>
</organism>
<reference evidence="1" key="2">
    <citation type="submission" date="2021-04" db="EMBL/GenBank/DDBJ databases">
        <authorList>
            <person name="Gilroy R."/>
        </authorList>
    </citation>
    <scope>NUCLEOTIDE SEQUENCE</scope>
    <source>
        <strain evidence="1">Gambia11-129</strain>
    </source>
</reference>
<sequence length="80" mass="9262">MMLKLRILNIPGFIKTINSCKGRILKLDSDGNKVNIKGQIQIQKEMENQYKTNGNFLPISLNFEKPEDYLSVVYYYIGDC</sequence>
<dbReference type="Proteomes" id="UP000823936">
    <property type="component" value="Unassembled WGS sequence"/>
</dbReference>
<comment type="caution">
    <text evidence="1">The sequence shown here is derived from an EMBL/GenBank/DDBJ whole genome shotgun (WGS) entry which is preliminary data.</text>
</comment>
<reference evidence="1" key="1">
    <citation type="journal article" date="2021" name="PeerJ">
        <title>Extensive microbial diversity within the chicken gut microbiome revealed by metagenomics and culture.</title>
        <authorList>
            <person name="Gilroy R."/>
            <person name="Ravi A."/>
            <person name="Getino M."/>
            <person name="Pursley I."/>
            <person name="Horton D.L."/>
            <person name="Alikhan N.F."/>
            <person name="Baker D."/>
            <person name="Gharbi K."/>
            <person name="Hall N."/>
            <person name="Watson M."/>
            <person name="Adriaenssens E.M."/>
            <person name="Foster-Nyarko E."/>
            <person name="Jarju S."/>
            <person name="Secka A."/>
            <person name="Antonio M."/>
            <person name="Oren A."/>
            <person name="Chaudhuri R.R."/>
            <person name="La Ragione R."/>
            <person name="Hildebrand F."/>
            <person name="Pallen M.J."/>
        </authorList>
    </citation>
    <scope>NUCLEOTIDE SEQUENCE</scope>
    <source>
        <strain evidence="1">Gambia11-129</strain>
    </source>
</reference>
<protein>
    <submittedName>
        <fullName evidence="1">Uncharacterized protein</fullName>
    </submittedName>
</protein>
<dbReference type="EMBL" id="DXHU01000022">
    <property type="protein sequence ID" value="HIV99285.1"/>
    <property type="molecule type" value="Genomic_DNA"/>
</dbReference>
<gene>
    <name evidence="1" type="ORF">IAB12_05880</name>
</gene>
<dbReference type="AlphaFoldDB" id="A0A9D1TPC3"/>